<reference evidence="12 13" key="1">
    <citation type="journal article" date="2010" name="Nature">
        <title>The Ectocarpus genome and the independent evolution of multicellularity in brown algae.</title>
        <authorList>
            <person name="Cock J.M."/>
            <person name="Sterck L."/>
            <person name="Rouze P."/>
            <person name="Scornet D."/>
            <person name="Allen A.E."/>
            <person name="Amoutzias G."/>
            <person name="Anthouard V."/>
            <person name="Artiguenave F."/>
            <person name="Aury J.M."/>
            <person name="Badger J.H."/>
            <person name="Beszteri B."/>
            <person name="Billiau K."/>
            <person name="Bonnet E."/>
            <person name="Bothwell J.H."/>
            <person name="Bowler C."/>
            <person name="Boyen C."/>
            <person name="Brownlee C."/>
            <person name="Carrano C.J."/>
            <person name="Charrier B."/>
            <person name="Cho G.Y."/>
            <person name="Coelho S.M."/>
            <person name="Collen J."/>
            <person name="Corre E."/>
            <person name="Da Silva C."/>
            <person name="Delage L."/>
            <person name="Delaroque N."/>
            <person name="Dittami S.M."/>
            <person name="Doulbeau S."/>
            <person name="Elias M."/>
            <person name="Farnham G."/>
            <person name="Gachon C.M."/>
            <person name="Gschloessl B."/>
            <person name="Heesch S."/>
            <person name="Jabbari K."/>
            <person name="Jubin C."/>
            <person name="Kawai H."/>
            <person name="Kimura K."/>
            <person name="Kloareg B."/>
            <person name="Kupper F.C."/>
            <person name="Lang D."/>
            <person name="Le Bail A."/>
            <person name="Leblanc C."/>
            <person name="Lerouge P."/>
            <person name="Lohr M."/>
            <person name="Lopez P.J."/>
            <person name="Martens C."/>
            <person name="Maumus F."/>
            <person name="Michel G."/>
            <person name="Miranda-Saavedra D."/>
            <person name="Morales J."/>
            <person name="Moreau H."/>
            <person name="Motomura T."/>
            <person name="Nagasato C."/>
            <person name="Napoli C.A."/>
            <person name="Nelson D.R."/>
            <person name="Nyvall-Collen P."/>
            <person name="Peters A.F."/>
            <person name="Pommier C."/>
            <person name="Potin P."/>
            <person name="Poulain J."/>
            <person name="Quesneville H."/>
            <person name="Read B."/>
            <person name="Rensing S.A."/>
            <person name="Ritter A."/>
            <person name="Rousvoal S."/>
            <person name="Samanta M."/>
            <person name="Samson G."/>
            <person name="Schroeder D.C."/>
            <person name="Segurens B."/>
            <person name="Strittmatter M."/>
            <person name="Tonon T."/>
            <person name="Tregear J.W."/>
            <person name="Valentin K."/>
            <person name="von Dassow P."/>
            <person name="Yamagishi T."/>
            <person name="Van de Peer Y."/>
            <person name="Wincker P."/>
        </authorList>
    </citation>
    <scope>NUCLEOTIDE SEQUENCE [LARGE SCALE GENOMIC DNA]</scope>
    <source>
        <strain evidence="13">Ec32 / CCAP1310/4</strain>
    </source>
</reference>
<dbReference type="STRING" id="2880.D8LNU7"/>
<feature type="domain" description="Protein kinase" evidence="11">
    <location>
        <begin position="23"/>
        <end position="288"/>
    </location>
</feature>
<feature type="binding site" evidence="9">
    <location>
        <position position="52"/>
    </location>
    <ligand>
        <name>ATP</name>
        <dbReference type="ChEBI" id="CHEBI:30616"/>
    </ligand>
</feature>
<feature type="region of interest" description="Disordered" evidence="10">
    <location>
        <begin position="370"/>
        <end position="528"/>
    </location>
</feature>
<evidence type="ECO:0000313" key="12">
    <source>
        <dbReference type="EMBL" id="CBN78307.2"/>
    </source>
</evidence>
<dbReference type="SMART" id="SM00220">
    <property type="entry name" value="S_TKc"/>
    <property type="match status" value="1"/>
</dbReference>
<dbReference type="GO" id="GO:0004674">
    <property type="term" value="F:protein serine/threonine kinase activity"/>
    <property type="evidence" value="ECO:0007669"/>
    <property type="project" value="UniProtKB-KW"/>
</dbReference>
<feature type="compositionally biased region" description="Polar residues" evidence="10">
    <location>
        <begin position="404"/>
        <end position="416"/>
    </location>
</feature>
<dbReference type="Proteomes" id="UP000002630">
    <property type="component" value="Unassembled WGS sequence"/>
</dbReference>
<comment type="catalytic activity">
    <reaction evidence="7">
        <text>L-threonyl-[protein] + ATP = O-phospho-L-threonyl-[protein] + ADP + H(+)</text>
        <dbReference type="Rhea" id="RHEA:46608"/>
        <dbReference type="Rhea" id="RHEA-COMP:11060"/>
        <dbReference type="Rhea" id="RHEA-COMP:11605"/>
        <dbReference type="ChEBI" id="CHEBI:15378"/>
        <dbReference type="ChEBI" id="CHEBI:30013"/>
        <dbReference type="ChEBI" id="CHEBI:30616"/>
        <dbReference type="ChEBI" id="CHEBI:61977"/>
        <dbReference type="ChEBI" id="CHEBI:456216"/>
        <dbReference type="EC" id="2.7.11.1"/>
    </reaction>
</comment>
<dbReference type="AlphaFoldDB" id="D8LNU7"/>
<keyword evidence="13" id="KW-1185">Reference proteome</keyword>
<dbReference type="InParanoid" id="D8LNU7"/>
<evidence type="ECO:0000256" key="4">
    <source>
        <dbReference type="ARBA" id="ARBA00022741"/>
    </source>
</evidence>
<evidence type="ECO:0000256" key="10">
    <source>
        <dbReference type="SAM" id="MobiDB-lite"/>
    </source>
</evidence>
<keyword evidence="6 9" id="KW-0067">ATP-binding</keyword>
<feature type="non-terminal residue" evidence="12">
    <location>
        <position position="528"/>
    </location>
</feature>
<dbReference type="OrthoDB" id="2018507at2759"/>
<gene>
    <name evidence="12" type="primary">PK</name>
    <name evidence="12" type="ORF">Esi_0005_0217</name>
</gene>
<evidence type="ECO:0000256" key="3">
    <source>
        <dbReference type="ARBA" id="ARBA00022679"/>
    </source>
</evidence>
<feature type="compositionally biased region" description="Low complexity" evidence="10">
    <location>
        <begin position="446"/>
        <end position="465"/>
    </location>
</feature>
<dbReference type="PANTHER" id="PTHR22967">
    <property type="entry name" value="SERINE/THREONINE PROTEIN KINASE"/>
    <property type="match status" value="1"/>
</dbReference>
<dbReference type="PROSITE" id="PS50011">
    <property type="entry name" value="PROTEIN_KINASE_DOM"/>
    <property type="match status" value="1"/>
</dbReference>
<feature type="compositionally biased region" description="Polar residues" evidence="10">
    <location>
        <begin position="495"/>
        <end position="507"/>
    </location>
</feature>
<evidence type="ECO:0000256" key="7">
    <source>
        <dbReference type="ARBA" id="ARBA00047899"/>
    </source>
</evidence>
<dbReference type="GO" id="GO:0005737">
    <property type="term" value="C:cytoplasm"/>
    <property type="evidence" value="ECO:0007669"/>
    <property type="project" value="TreeGrafter"/>
</dbReference>
<evidence type="ECO:0000256" key="2">
    <source>
        <dbReference type="ARBA" id="ARBA00022527"/>
    </source>
</evidence>
<dbReference type="Gene3D" id="1.10.510.10">
    <property type="entry name" value="Transferase(Phosphotransferase) domain 1"/>
    <property type="match status" value="1"/>
</dbReference>
<comment type="catalytic activity">
    <reaction evidence="8">
        <text>L-seryl-[protein] + ATP = O-phospho-L-seryl-[protein] + ADP + H(+)</text>
        <dbReference type="Rhea" id="RHEA:17989"/>
        <dbReference type="Rhea" id="RHEA-COMP:9863"/>
        <dbReference type="Rhea" id="RHEA-COMP:11604"/>
        <dbReference type="ChEBI" id="CHEBI:15378"/>
        <dbReference type="ChEBI" id="CHEBI:29999"/>
        <dbReference type="ChEBI" id="CHEBI:30616"/>
        <dbReference type="ChEBI" id="CHEBI:83421"/>
        <dbReference type="ChEBI" id="CHEBI:456216"/>
        <dbReference type="EC" id="2.7.11.1"/>
    </reaction>
</comment>
<feature type="region of interest" description="Disordered" evidence="10">
    <location>
        <begin position="286"/>
        <end position="308"/>
    </location>
</feature>
<organism evidence="12 13">
    <name type="scientific">Ectocarpus siliculosus</name>
    <name type="common">Brown alga</name>
    <name type="synonym">Conferva siliculosa</name>
    <dbReference type="NCBI Taxonomy" id="2880"/>
    <lineage>
        <taxon>Eukaryota</taxon>
        <taxon>Sar</taxon>
        <taxon>Stramenopiles</taxon>
        <taxon>Ochrophyta</taxon>
        <taxon>PX clade</taxon>
        <taxon>Phaeophyceae</taxon>
        <taxon>Ectocarpales</taxon>
        <taxon>Ectocarpaceae</taxon>
        <taxon>Ectocarpus</taxon>
    </lineage>
</organism>
<accession>D8LNU7</accession>
<dbReference type="Pfam" id="PF00069">
    <property type="entry name" value="Pkinase"/>
    <property type="match status" value="1"/>
</dbReference>
<keyword evidence="4 9" id="KW-0547">Nucleotide-binding</keyword>
<dbReference type="PROSITE" id="PS00107">
    <property type="entry name" value="PROTEIN_KINASE_ATP"/>
    <property type="match status" value="1"/>
</dbReference>
<evidence type="ECO:0000256" key="6">
    <source>
        <dbReference type="ARBA" id="ARBA00022840"/>
    </source>
</evidence>
<dbReference type="GO" id="GO:0005524">
    <property type="term" value="F:ATP binding"/>
    <property type="evidence" value="ECO:0007669"/>
    <property type="project" value="UniProtKB-UniRule"/>
</dbReference>
<dbReference type="EC" id="2.7.11.1" evidence="1"/>
<name>D8LNU7_ECTSI</name>
<protein>
    <recommendedName>
        <fullName evidence="1">non-specific serine/threonine protein kinase</fullName>
        <ecNumber evidence="1">2.7.11.1</ecNumber>
    </recommendedName>
</protein>
<dbReference type="InterPro" id="IPR017441">
    <property type="entry name" value="Protein_kinase_ATP_BS"/>
</dbReference>
<feature type="compositionally biased region" description="Low complexity" evidence="10">
    <location>
        <begin position="377"/>
        <end position="388"/>
    </location>
</feature>
<evidence type="ECO:0000256" key="8">
    <source>
        <dbReference type="ARBA" id="ARBA00048679"/>
    </source>
</evidence>
<proteinExistence type="predicted"/>
<keyword evidence="5" id="KW-0418">Kinase</keyword>
<dbReference type="EMBL" id="FN649760">
    <property type="protein sequence ID" value="CBN78307.2"/>
    <property type="molecule type" value="Genomic_DNA"/>
</dbReference>
<dbReference type="PANTHER" id="PTHR22967:SF57">
    <property type="entry name" value="AUXILIN, ISOFORM A-RELATED"/>
    <property type="match status" value="1"/>
</dbReference>
<evidence type="ECO:0000313" key="13">
    <source>
        <dbReference type="Proteomes" id="UP000002630"/>
    </source>
</evidence>
<keyword evidence="3" id="KW-0808">Transferase</keyword>
<evidence type="ECO:0000259" key="11">
    <source>
        <dbReference type="PROSITE" id="PS50011"/>
    </source>
</evidence>
<evidence type="ECO:0000256" key="1">
    <source>
        <dbReference type="ARBA" id="ARBA00012513"/>
    </source>
</evidence>
<dbReference type="SUPFAM" id="SSF56112">
    <property type="entry name" value="Protein kinase-like (PK-like)"/>
    <property type="match status" value="1"/>
</dbReference>
<feature type="compositionally biased region" description="Pro residues" evidence="10">
    <location>
        <begin position="418"/>
        <end position="428"/>
    </location>
</feature>
<evidence type="ECO:0000256" key="5">
    <source>
        <dbReference type="ARBA" id="ARBA00022777"/>
    </source>
</evidence>
<keyword evidence="2" id="KW-0723">Serine/threonine-protein kinase</keyword>
<dbReference type="InterPro" id="IPR011009">
    <property type="entry name" value="Kinase-like_dom_sf"/>
</dbReference>
<dbReference type="InterPro" id="IPR000719">
    <property type="entry name" value="Prot_kinase_dom"/>
</dbReference>
<evidence type="ECO:0000256" key="9">
    <source>
        <dbReference type="PROSITE-ProRule" id="PRU10141"/>
    </source>
</evidence>
<sequence length="528" mass="55128">MMRPQRHGSWSAQDDLKVGRHTVRLKRSLGEGGFAFIHLVEDVNTGRALVLKRSSLQSHEGRVVYEKEASIMRSLAHPNIVQIVTAVELQSSKTGAILMEFCPRGHLLEALNSLGGKRMEEEAVLSVMCDIVSAVKYLHDKGITHRDMKLENILRSSSGPHKLCDFGSCVQGRVPLDTAEQRANEEEVVEKTTTQMYRAPEMVDLYLERELTEKVDIWALGCILYAVCYLKNPFQDAGNLGILNAKIRIPDDSVFSSGLVDLIRRCLTASPTHRPSASEVEAGIHALSKGNPLPPPRHKKKSSEADCGHAAGTAAASVGGVAAQAATAPASNSGGLSNSVGALARNVVGGRGHEGSGRTVTAAGAAGKSYSQQVLTPPKAKPVAAQPQLNPNSVAARRLASRKGSASSNNTGSRNSLVPPPPPPPPSEQRPDDHGRAPGGSGGSPTGWPGASTAAAAAAAAAAVGSGAGGGDGHLDPDGWSNFAAFDQFPEALDLSTSGRQQGSSNFGAAPFESPVAAVGESPLVMNV</sequence>